<evidence type="ECO:0000313" key="3">
    <source>
        <dbReference type="Proteomes" id="UP000266841"/>
    </source>
</evidence>
<feature type="compositionally biased region" description="Low complexity" evidence="1">
    <location>
        <begin position="181"/>
        <end position="190"/>
    </location>
</feature>
<dbReference type="OrthoDB" id="42382at2759"/>
<evidence type="ECO:0000313" key="2">
    <source>
        <dbReference type="EMBL" id="EJK60706.1"/>
    </source>
</evidence>
<evidence type="ECO:0000256" key="1">
    <source>
        <dbReference type="SAM" id="MobiDB-lite"/>
    </source>
</evidence>
<dbReference type="Proteomes" id="UP000266841">
    <property type="component" value="Unassembled WGS sequence"/>
</dbReference>
<feature type="compositionally biased region" description="Polar residues" evidence="1">
    <location>
        <begin position="140"/>
        <end position="149"/>
    </location>
</feature>
<dbReference type="AlphaFoldDB" id="K0SI94"/>
<feature type="compositionally biased region" description="Low complexity" evidence="1">
    <location>
        <begin position="58"/>
        <end position="67"/>
    </location>
</feature>
<comment type="caution">
    <text evidence="2">The sequence shown here is derived from an EMBL/GenBank/DDBJ whole genome shotgun (WGS) entry which is preliminary data.</text>
</comment>
<sequence>DAWGGAGQQSDEKGASRELDRATSAEADDGGGAPPAGPGDDVNVSNLDDTDDGGSYGSDGSSYSGSDGIDGTSPAIIAQVSELLNFVYGKTSVAGQIDRVSTIMRAYEGREAVLLELLETKALIKANADSSASGDLPASLRNNAGLNSNRSREEEGDGDDAAGAAEGAPSSDRKVVPPTPVSVLTTPTVLQNSGPASPATVNSPRSPRSPSGGTMSTFGTAGTSASKKKKKLFGFSFGSSKNSKKDKVSRTPARSKAGKAAKKGKAKKTGRKGQQLTDDGSI</sequence>
<feature type="compositionally biased region" description="Basic and acidic residues" evidence="1">
    <location>
        <begin position="10"/>
        <end position="23"/>
    </location>
</feature>
<feature type="compositionally biased region" description="Basic residues" evidence="1">
    <location>
        <begin position="256"/>
        <end position="271"/>
    </location>
</feature>
<organism evidence="2 3">
    <name type="scientific">Thalassiosira oceanica</name>
    <name type="common">Marine diatom</name>
    <dbReference type="NCBI Taxonomy" id="159749"/>
    <lineage>
        <taxon>Eukaryota</taxon>
        <taxon>Sar</taxon>
        <taxon>Stramenopiles</taxon>
        <taxon>Ochrophyta</taxon>
        <taxon>Bacillariophyta</taxon>
        <taxon>Coscinodiscophyceae</taxon>
        <taxon>Thalassiosirophycidae</taxon>
        <taxon>Thalassiosirales</taxon>
        <taxon>Thalassiosiraceae</taxon>
        <taxon>Thalassiosira</taxon>
    </lineage>
</organism>
<feature type="compositionally biased region" description="Polar residues" evidence="1">
    <location>
        <begin position="191"/>
        <end position="202"/>
    </location>
</feature>
<feature type="region of interest" description="Disordered" evidence="1">
    <location>
        <begin position="128"/>
        <end position="282"/>
    </location>
</feature>
<dbReference type="EMBL" id="AGNL01020762">
    <property type="protein sequence ID" value="EJK60706.1"/>
    <property type="molecule type" value="Genomic_DNA"/>
</dbReference>
<gene>
    <name evidence="2" type="ORF">THAOC_18893</name>
</gene>
<protein>
    <submittedName>
        <fullName evidence="2">Uncharacterized protein</fullName>
    </submittedName>
</protein>
<name>K0SI94_THAOC</name>
<feature type="region of interest" description="Disordered" evidence="1">
    <location>
        <begin position="1"/>
        <end position="67"/>
    </location>
</feature>
<reference evidence="2 3" key="1">
    <citation type="journal article" date="2012" name="Genome Biol.">
        <title>Genome and low-iron response of an oceanic diatom adapted to chronic iron limitation.</title>
        <authorList>
            <person name="Lommer M."/>
            <person name="Specht M."/>
            <person name="Roy A.S."/>
            <person name="Kraemer L."/>
            <person name="Andreson R."/>
            <person name="Gutowska M.A."/>
            <person name="Wolf J."/>
            <person name="Bergner S.V."/>
            <person name="Schilhabel M.B."/>
            <person name="Klostermeier U.C."/>
            <person name="Beiko R.G."/>
            <person name="Rosenstiel P."/>
            <person name="Hippler M."/>
            <person name="Laroche J."/>
        </authorList>
    </citation>
    <scope>NUCLEOTIDE SEQUENCE [LARGE SCALE GENOMIC DNA]</scope>
    <source>
        <strain evidence="2 3">CCMP1005</strain>
    </source>
</reference>
<proteinExistence type="predicted"/>
<feature type="non-terminal residue" evidence="2">
    <location>
        <position position="1"/>
    </location>
</feature>
<dbReference type="eggNOG" id="ENOG502SJ9E">
    <property type="taxonomic scope" value="Eukaryota"/>
</dbReference>
<keyword evidence="3" id="KW-1185">Reference proteome</keyword>
<feature type="compositionally biased region" description="Polar residues" evidence="1">
    <location>
        <begin position="212"/>
        <end position="221"/>
    </location>
</feature>
<accession>K0SI94</accession>